<dbReference type="PROSITE" id="PS51402">
    <property type="entry name" value="CATALASE_3"/>
    <property type="match status" value="1"/>
</dbReference>
<dbReference type="InterPro" id="IPR018028">
    <property type="entry name" value="Catalase"/>
</dbReference>
<evidence type="ECO:0000256" key="5">
    <source>
        <dbReference type="ARBA" id="ARBA00022559"/>
    </source>
</evidence>
<feature type="binding site" description="axial binding residue" evidence="15">
    <location>
        <position position="318"/>
    </location>
    <ligand>
        <name>heme</name>
        <dbReference type="ChEBI" id="CHEBI:30413"/>
    </ligand>
    <ligandPart>
        <name>Fe</name>
        <dbReference type="ChEBI" id="CHEBI:18248"/>
    </ligandPart>
</feature>
<sequence>MADNRDPASDQMKHWKEQRAAQKPDILTTGSGNPIGDKLNILTAGPRGPLLVQDVVFTDEMAHFDRERIPERVVHAKGAGAFGYFEVTHDITRFSKAKVFEHVGKRTPIAVRFSTVAGESGSADTVRDPRGFAVKFYTDDGNWDLVGNNTPIFFIRDAILFPSFIHSQKRNPQTHLKDPDMVWDFWSLRPESLHQVSFLFSDRGIPDGHRHMNGYGSHTFKLVNEKGEAVYCKFHYKQCRIFNPLSGARNQTTTTGTPNWILYLKHEYPLIPVGKLVLNRNPVNYFAEVEQMAFDPSNMPPGIEPSPDKMLQGRLFAYPDTHRHRLGPNYLQIPVNCPFRARVANYQRDGPMCFQDNQGGAPNYYPNSFSAPEQTHSALEHCTRYSGDVQRFNSANEDNVTQVRTFYLNVLDEEQRKRLCENIACHLKDAQLFIQKKAVSATLSAKGWHLLAGEENAAIERTLQRENVIFLT</sequence>
<accession>A0A8D1C4M7</accession>
<comment type="subcellular location">
    <subcellularLocation>
        <location evidence="2">Peroxisome matrix</location>
    </subcellularLocation>
</comment>
<dbReference type="FunFam" id="2.40.180.10:FF:000026">
    <property type="entry name" value="Catalase"/>
    <property type="match status" value="1"/>
</dbReference>
<dbReference type="Gene3D" id="2.40.180.10">
    <property type="entry name" value="Catalase core domain"/>
    <property type="match status" value="2"/>
</dbReference>
<keyword evidence="9 15" id="KW-0408">Iron</keyword>
<dbReference type="GO" id="GO:0004096">
    <property type="term" value="F:catalase activity"/>
    <property type="evidence" value="ECO:0007669"/>
    <property type="project" value="UniProtKB-EC"/>
</dbReference>
<evidence type="ECO:0000256" key="1">
    <source>
        <dbReference type="ARBA" id="ARBA00001937"/>
    </source>
</evidence>
<feature type="active site" evidence="14">
    <location>
        <position position="148"/>
    </location>
</feature>
<evidence type="ECO:0000256" key="15">
    <source>
        <dbReference type="PIRSR" id="PIRSR038928-2"/>
    </source>
</evidence>
<comment type="similarity">
    <text evidence="3 16">Belongs to the catalase family.</text>
</comment>
<comment type="function">
    <text evidence="12">Catalyzes the degradation of hydrogen peroxide (H(2)O(2)) generated by peroxisomal oxidases to water and oxygen, thereby protecting cells from the toxic effects of hydrogen peroxide. Promotes growth of cells including T-cells, B-cells, myeloid leukemia cells, melanoma cells, mastocytoma cells and normal and transformed fibroblast cells.</text>
</comment>
<dbReference type="GO" id="GO:0006979">
    <property type="term" value="P:response to oxidative stress"/>
    <property type="evidence" value="ECO:0007669"/>
    <property type="project" value="InterPro"/>
</dbReference>
<evidence type="ECO:0000256" key="17">
    <source>
        <dbReference type="SAM" id="MobiDB-lite"/>
    </source>
</evidence>
<evidence type="ECO:0000256" key="7">
    <source>
        <dbReference type="ARBA" id="ARBA00022723"/>
    </source>
</evidence>
<comment type="catalytic activity">
    <reaction evidence="16">
        <text>2 H2O2 = O2 + 2 H2O</text>
        <dbReference type="Rhea" id="RHEA:20309"/>
        <dbReference type="ChEBI" id="CHEBI:15377"/>
        <dbReference type="ChEBI" id="CHEBI:15379"/>
        <dbReference type="ChEBI" id="CHEBI:16240"/>
        <dbReference type="EC" id="1.11.1.6"/>
    </reaction>
</comment>
<dbReference type="Gene3D" id="4.10.91.20">
    <property type="match status" value="1"/>
</dbReference>
<evidence type="ECO:0000313" key="20">
    <source>
        <dbReference type="Proteomes" id="UP000694570"/>
    </source>
</evidence>
<keyword evidence="7 15" id="KW-0479">Metal-binding</keyword>
<dbReference type="PROSITE" id="PS00437">
    <property type="entry name" value="CATALASE_1"/>
    <property type="match status" value="1"/>
</dbReference>
<dbReference type="GO" id="GO:0042744">
    <property type="term" value="P:hydrogen peroxide catabolic process"/>
    <property type="evidence" value="ECO:0007669"/>
    <property type="project" value="UniProtKB-KW"/>
</dbReference>
<dbReference type="PANTHER" id="PTHR11465">
    <property type="entry name" value="CATALASE"/>
    <property type="match status" value="1"/>
</dbReference>
<proteinExistence type="inferred from homology"/>
<dbReference type="GO" id="GO:0046872">
    <property type="term" value="F:metal ion binding"/>
    <property type="evidence" value="ECO:0007669"/>
    <property type="project" value="UniProtKB-KW"/>
</dbReference>
<dbReference type="AlphaFoldDB" id="A0A8D1C4M7"/>
<reference evidence="19" key="1">
    <citation type="submission" date="2025-08" db="UniProtKB">
        <authorList>
            <consortium name="Ensembl"/>
        </authorList>
    </citation>
    <scope>IDENTIFICATION</scope>
</reference>
<protein>
    <recommendedName>
        <fullName evidence="4 16">Catalase</fullName>
        <ecNumber evidence="16">1.11.1.6</ecNumber>
    </recommendedName>
</protein>
<dbReference type="GO" id="GO:0005782">
    <property type="term" value="C:peroxisomal matrix"/>
    <property type="evidence" value="ECO:0007669"/>
    <property type="project" value="UniProtKB-SubCell"/>
</dbReference>
<keyword evidence="6 15" id="KW-0349">Heme</keyword>
<dbReference type="PRINTS" id="PR00067">
    <property type="entry name" value="CATALASE"/>
</dbReference>
<evidence type="ECO:0000259" key="18">
    <source>
        <dbReference type="SMART" id="SM01060"/>
    </source>
</evidence>
<dbReference type="PANTHER" id="PTHR11465:SF9">
    <property type="entry name" value="CATALASE"/>
    <property type="match status" value="1"/>
</dbReference>
<keyword evidence="8 16" id="KW-0560">Oxidoreductase</keyword>
<dbReference type="PROSITE" id="PS00438">
    <property type="entry name" value="CATALASE_2"/>
    <property type="match status" value="1"/>
</dbReference>
<dbReference type="PIRSF" id="PIRSF038928">
    <property type="entry name" value="Catalase_clade1-3"/>
    <property type="match status" value="1"/>
</dbReference>
<dbReference type="Ensembl" id="ENSSSCT00030037962.1">
    <property type="protein sequence ID" value="ENSSSCP00030017429.1"/>
    <property type="gene ID" value="ENSSSCG00030027095.1"/>
</dbReference>
<dbReference type="InterPro" id="IPR024711">
    <property type="entry name" value="Catalase_clade1/3"/>
</dbReference>
<comment type="cofactor">
    <cofactor evidence="1">
        <name>NADP(+)</name>
        <dbReference type="ChEBI" id="CHEBI:58349"/>
    </cofactor>
</comment>
<feature type="compositionally biased region" description="Basic and acidic residues" evidence="17">
    <location>
        <begin position="1"/>
        <end position="22"/>
    </location>
</feature>
<dbReference type="Gene3D" id="1.20.1370.60">
    <property type="match status" value="1"/>
</dbReference>
<dbReference type="Proteomes" id="UP000694570">
    <property type="component" value="Unplaced"/>
</dbReference>
<dbReference type="FunFam" id="2.40.180.10:FF:000028">
    <property type="entry name" value="Catalase"/>
    <property type="match status" value="1"/>
</dbReference>
<organism evidence="19 20">
    <name type="scientific">Sus scrofa</name>
    <name type="common">Pig</name>
    <dbReference type="NCBI Taxonomy" id="9823"/>
    <lineage>
        <taxon>Eukaryota</taxon>
        <taxon>Metazoa</taxon>
        <taxon>Chordata</taxon>
        <taxon>Craniata</taxon>
        <taxon>Vertebrata</taxon>
        <taxon>Euteleostomi</taxon>
        <taxon>Mammalia</taxon>
        <taxon>Eutheria</taxon>
        <taxon>Laurasiatheria</taxon>
        <taxon>Artiodactyla</taxon>
        <taxon>Suina</taxon>
        <taxon>Suidae</taxon>
        <taxon>Sus</taxon>
    </lineage>
</organism>
<comment type="subunit">
    <text evidence="13">Homotetramer. Interacts (via microbody targeting signal) with PEX5, monomeric form interacts with PEX5, leading to its translocation into peroxisomes.</text>
</comment>
<feature type="region of interest" description="Disordered" evidence="17">
    <location>
        <begin position="1"/>
        <end position="32"/>
    </location>
</feature>
<dbReference type="InterPro" id="IPR024708">
    <property type="entry name" value="Catalase_AS"/>
</dbReference>
<keyword evidence="5 16" id="KW-0575">Peroxidase</keyword>
<dbReference type="GO" id="GO:0020037">
    <property type="term" value="F:heme binding"/>
    <property type="evidence" value="ECO:0007669"/>
    <property type="project" value="InterPro"/>
</dbReference>
<name>A0A8D1C4M7_PIG</name>
<evidence type="ECO:0000256" key="8">
    <source>
        <dbReference type="ARBA" id="ARBA00023002"/>
    </source>
</evidence>
<evidence type="ECO:0000313" key="19">
    <source>
        <dbReference type="Ensembl" id="ENSSSCP00030017429.1"/>
    </source>
</evidence>
<evidence type="ECO:0000256" key="13">
    <source>
        <dbReference type="ARBA" id="ARBA00046502"/>
    </source>
</evidence>
<evidence type="ECO:0000256" key="16">
    <source>
        <dbReference type="RuleBase" id="RU000498"/>
    </source>
</evidence>
<evidence type="ECO:0000256" key="11">
    <source>
        <dbReference type="ARBA" id="ARBA00023324"/>
    </source>
</evidence>
<evidence type="ECO:0000256" key="10">
    <source>
        <dbReference type="ARBA" id="ARBA00023140"/>
    </source>
</evidence>
<dbReference type="InterPro" id="IPR020835">
    <property type="entry name" value="Catalase_sf"/>
</dbReference>
<evidence type="ECO:0000256" key="12">
    <source>
        <dbReference type="ARBA" id="ARBA00046257"/>
    </source>
</evidence>
<dbReference type="Pfam" id="PF06628">
    <property type="entry name" value="Catalase-rel"/>
    <property type="match status" value="1"/>
</dbReference>
<evidence type="ECO:0000256" key="4">
    <source>
        <dbReference type="ARBA" id="ARBA00014132"/>
    </source>
</evidence>
<evidence type="ECO:0000256" key="14">
    <source>
        <dbReference type="PIRSR" id="PIRSR038928-1"/>
    </source>
</evidence>
<evidence type="ECO:0000256" key="9">
    <source>
        <dbReference type="ARBA" id="ARBA00023004"/>
    </source>
</evidence>
<dbReference type="InterPro" id="IPR002226">
    <property type="entry name" value="Catalase_haem_BS"/>
</dbReference>
<evidence type="ECO:0000256" key="3">
    <source>
        <dbReference type="ARBA" id="ARBA00005329"/>
    </source>
</evidence>
<evidence type="ECO:0000256" key="6">
    <source>
        <dbReference type="ARBA" id="ARBA00022617"/>
    </source>
</evidence>
<dbReference type="InterPro" id="IPR011614">
    <property type="entry name" value="Catalase_core"/>
</dbReference>
<evidence type="ECO:0000256" key="2">
    <source>
        <dbReference type="ARBA" id="ARBA00004253"/>
    </source>
</evidence>
<feature type="active site" evidence="14">
    <location>
        <position position="75"/>
    </location>
</feature>
<comment type="cofactor">
    <cofactor evidence="15">
        <name>heme</name>
        <dbReference type="ChEBI" id="CHEBI:30413"/>
    </cofactor>
</comment>
<dbReference type="InterPro" id="IPR010582">
    <property type="entry name" value="Catalase_immune_responsive"/>
</dbReference>
<keyword evidence="11 16" id="KW-0376">Hydrogen peroxide</keyword>
<dbReference type="Pfam" id="PF00199">
    <property type="entry name" value="Catalase"/>
    <property type="match status" value="2"/>
</dbReference>
<dbReference type="SUPFAM" id="SSF56634">
    <property type="entry name" value="Heme-dependent catalase-like"/>
    <property type="match status" value="1"/>
</dbReference>
<keyword evidence="10" id="KW-0576">Peroxisome</keyword>
<dbReference type="SMART" id="SM01060">
    <property type="entry name" value="Catalase"/>
    <property type="match status" value="1"/>
</dbReference>
<feature type="domain" description="Catalase core" evidence="18">
    <location>
        <begin position="28"/>
        <end position="373"/>
    </location>
</feature>
<dbReference type="EC" id="1.11.1.6" evidence="16"/>